<dbReference type="PANTHER" id="PTHR43133">
    <property type="entry name" value="RNA POLYMERASE ECF-TYPE SIGMA FACTO"/>
    <property type="match status" value="1"/>
</dbReference>
<proteinExistence type="inferred from homology"/>
<evidence type="ECO:0000256" key="1">
    <source>
        <dbReference type="ARBA" id="ARBA00010641"/>
    </source>
</evidence>
<dbReference type="Gene3D" id="1.10.10.10">
    <property type="entry name" value="Winged helix-like DNA-binding domain superfamily/Winged helix DNA-binding domain"/>
    <property type="match status" value="1"/>
</dbReference>
<dbReference type="RefSeq" id="WP_120514228.1">
    <property type="nucleotide sequence ID" value="NZ_QXZY01000001.1"/>
</dbReference>
<dbReference type="InterPro" id="IPR036388">
    <property type="entry name" value="WH-like_DNA-bd_sf"/>
</dbReference>
<dbReference type="Proteomes" id="UP000279089">
    <property type="component" value="Unassembled WGS sequence"/>
</dbReference>
<dbReference type="GO" id="GO:0003677">
    <property type="term" value="F:DNA binding"/>
    <property type="evidence" value="ECO:0007669"/>
    <property type="project" value="InterPro"/>
</dbReference>
<comment type="similarity">
    <text evidence="1">Belongs to the sigma-70 factor family. ECF subfamily.</text>
</comment>
<evidence type="ECO:0000256" key="2">
    <source>
        <dbReference type="ARBA" id="ARBA00023015"/>
    </source>
</evidence>
<dbReference type="PANTHER" id="PTHR43133:SF46">
    <property type="entry name" value="RNA POLYMERASE SIGMA-70 FACTOR ECF SUBFAMILY"/>
    <property type="match status" value="1"/>
</dbReference>
<evidence type="ECO:0000259" key="6">
    <source>
        <dbReference type="Pfam" id="PF08281"/>
    </source>
</evidence>
<dbReference type="EMBL" id="RMBX01000001">
    <property type="protein sequence ID" value="RPD42956.1"/>
    <property type="molecule type" value="Genomic_DNA"/>
</dbReference>
<dbReference type="InterPro" id="IPR014327">
    <property type="entry name" value="RNA_pol_sigma70_bacteroid"/>
</dbReference>
<dbReference type="InterPro" id="IPR039425">
    <property type="entry name" value="RNA_pol_sigma-70-like"/>
</dbReference>
<dbReference type="InterPro" id="IPR013325">
    <property type="entry name" value="RNA_pol_sigma_r2"/>
</dbReference>
<keyword evidence="2" id="KW-0805">Transcription regulation</keyword>
<dbReference type="NCBIfam" id="TIGR02985">
    <property type="entry name" value="Sig70_bacteroi1"/>
    <property type="match status" value="1"/>
</dbReference>
<evidence type="ECO:0000313" key="8">
    <source>
        <dbReference type="Proteomes" id="UP000279089"/>
    </source>
</evidence>
<name>A0A3N4MLL5_9BACT</name>
<reference evidence="8" key="1">
    <citation type="submission" date="2018-11" db="EMBL/GenBank/DDBJ databases">
        <title>Chitinophaga lutea sp.nov., isolate from arsenic contaminated soil.</title>
        <authorList>
            <person name="Zong Y."/>
        </authorList>
    </citation>
    <scope>NUCLEOTIDE SEQUENCE [LARGE SCALE GENOMIC DNA]</scope>
    <source>
        <strain evidence="8">YLT18</strain>
    </source>
</reference>
<comment type="caution">
    <text evidence="7">The sequence shown here is derived from an EMBL/GenBank/DDBJ whole genome shotgun (WGS) entry which is preliminary data.</text>
</comment>
<dbReference type="InterPro" id="IPR007627">
    <property type="entry name" value="RNA_pol_sigma70_r2"/>
</dbReference>
<dbReference type="Pfam" id="PF04542">
    <property type="entry name" value="Sigma70_r2"/>
    <property type="match status" value="1"/>
</dbReference>
<dbReference type="Pfam" id="PF08281">
    <property type="entry name" value="Sigma70_r4_2"/>
    <property type="match status" value="1"/>
</dbReference>
<dbReference type="InterPro" id="IPR013249">
    <property type="entry name" value="RNA_pol_sigma70_r4_t2"/>
</dbReference>
<feature type="domain" description="RNA polymerase sigma-70 region 2" evidence="5">
    <location>
        <begin position="27"/>
        <end position="94"/>
    </location>
</feature>
<dbReference type="NCBIfam" id="TIGR02937">
    <property type="entry name" value="sigma70-ECF"/>
    <property type="match status" value="1"/>
</dbReference>
<evidence type="ECO:0000256" key="3">
    <source>
        <dbReference type="ARBA" id="ARBA00023082"/>
    </source>
</evidence>
<gene>
    <name evidence="7" type="ORF">EG028_01290</name>
</gene>
<accession>A0A3N4MLL5</accession>
<protein>
    <submittedName>
        <fullName evidence="7">RNA polymerase sigma-70 factor</fullName>
    </submittedName>
</protein>
<dbReference type="AlphaFoldDB" id="A0A3N4MLL5"/>
<keyword evidence="4" id="KW-0804">Transcription</keyword>
<dbReference type="SUPFAM" id="SSF88946">
    <property type="entry name" value="Sigma2 domain of RNA polymerase sigma factors"/>
    <property type="match status" value="1"/>
</dbReference>
<sequence length="186" mass="22137">MYKYSEYSDHDLVRLIQQGDRAAFEQMYHRHAESIYRFAYHILKDEAECMDAIQEVFVWFWANRETVQVADPGPYLRTAVKYRLTRYIQSSRRRAEILSHRGDLSLELTDTSLEVKELRQVIDHFLSTLPPRSAQIFHLSRNEYLSNREIAQKMGISEKTVENQMTIVLRKLRIALGKMQFWSTFL</sequence>
<evidence type="ECO:0000259" key="5">
    <source>
        <dbReference type="Pfam" id="PF04542"/>
    </source>
</evidence>
<evidence type="ECO:0000256" key="4">
    <source>
        <dbReference type="ARBA" id="ARBA00023163"/>
    </source>
</evidence>
<dbReference type="SUPFAM" id="SSF88659">
    <property type="entry name" value="Sigma3 and sigma4 domains of RNA polymerase sigma factors"/>
    <property type="match status" value="1"/>
</dbReference>
<keyword evidence="3" id="KW-0731">Sigma factor</keyword>
<dbReference type="GO" id="GO:0016987">
    <property type="term" value="F:sigma factor activity"/>
    <property type="evidence" value="ECO:0007669"/>
    <property type="project" value="UniProtKB-KW"/>
</dbReference>
<dbReference type="InterPro" id="IPR014284">
    <property type="entry name" value="RNA_pol_sigma-70_dom"/>
</dbReference>
<dbReference type="Gene3D" id="1.10.1740.10">
    <property type="match status" value="1"/>
</dbReference>
<organism evidence="7 8">
    <name type="scientific">Chitinophaga barathri</name>
    <dbReference type="NCBI Taxonomy" id="1647451"/>
    <lineage>
        <taxon>Bacteria</taxon>
        <taxon>Pseudomonadati</taxon>
        <taxon>Bacteroidota</taxon>
        <taxon>Chitinophagia</taxon>
        <taxon>Chitinophagales</taxon>
        <taxon>Chitinophagaceae</taxon>
        <taxon>Chitinophaga</taxon>
    </lineage>
</organism>
<keyword evidence="8" id="KW-1185">Reference proteome</keyword>
<dbReference type="OrthoDB" id="665981at2"/>
<dbReference type="GO" id="GO:0006352">
    <property type="term" value="P:DNA-templated transcription initiation"/>
    <property type="evidence" value="ECO:0007669"/>
    <property type="project" value="InterPro"/>
</dbReference>
<feature type="domain" description="RNA polymerase sigma factor 70 region 4 type 2" evidence="6">
    <location>
        <begin position="120"/>
        <end position="166"/>
    </location>
</feature>
<dbReference type="InterPro" id="IPR013324">
    <property type="entry name" value="RNA_pol_sigma_r3/r4-like"/>
</dbReference>
<evidence type="ECO:0000313" key="7">
    <source>
        <dbReference type="EMBL" id="RPD42956.1"/>
    </source>
</evidence>